<feature type="transmembrane region" description="Helical" evidence="6">
    <location>
        <begin position="386"/>
        <end position="409"/>
    </location>
</feature>
<dbReference type="RefSeq" id="WP_199261833.1">
    <property type="nucleotide sequence ID" value="NZ_CP054140.1"/>
</dbReference>
<proteinExistence type="predicted"/>
<evidence type="ECO:0000313" key="7">
    <source>
        <dbReference type="EMBL" id="QQG66059.1"/>
    </source>
</evidence>
<evidence type="ECO:0000256" key="3">
    <source>
        <dbReference type="ARBA" id="ARBA00022692"/>
    </source>
</evidence>
<sequence>MSLLQAAEHNGPLPRERTFYESLKNVLRGDIPLRPVVAVIAVLTGTMMTSWHTRLFSMALMDLRGVWGLGGDEASILSTVANALQLMVAPAIPMAVVIFGPRKVLLWPGLIFAAVCICIPMVQDQRSLLLLNGIAAVTLGCFVPATLTTIFRSLAPKYWLVAVAFYTARLTVSLHSGVTMADFYVENLGWQFIYWQSAVSSILLVMLVLFSIPEQKFNAEAFKGMDRIGAILMCTALTLVFAGLDQGNRLNWFDSWIIIGLIGGGIFLFGVFLLWQLVVPNPFAHPRVVAHANVIAPMTLGIFYSLVSFGSAYLIPNFLGTVGHLKGIQSGQFLWIIVAAQVVLLPASVWLIRRMEARLVLAFAVACMMVGCFMGTFITHEWVARDFLSIVFCFSLGTSFGFLAVMAISVGNGNPKEIVSVLAYVQIPRVVGPTFASAVLATLLTKREAMHAAWLSHYIDPGREIVREALTGGLSTISSVVSREAYVLAFRDAYTFCFWAGFGALLLILLMKHSPPNPMTPSGYILPATPEHTERSKP</sequence>
<dbReference type="PANTHER" id="PTHR42718">
    <property type="entry name" value="MAJOR FACILITATOR SUPERFAMILY MULTIDRUG TRANSPORTER MFSC"/>
    <property type="match status" value="1"/>
</dbReference>
<feature type="transmembrane region" description="Helical" evidence="6">
    <location>
        <begin position="104"/>
        <end position="122"/>
    </location>
</feature>
<dbReference type="PANTHER" id="PTHR42718:SF9">
    <property type="entry name" value="MAJOR FACILITATOR SUPERFAMILY MULTIDRUG TRANSPORTER MFSC"/>
    <property type="match status" value="1"/>
</dbReference>
<dbReference type="Gene3D" id="1.20.1250.20">
    <property type="entry name" value="MFS general substrate transporter like domains"/>
    <property type="match status" value="1"/>
</dbReference>
<protein>
    <submittedName>
        <fullName evidence="7">MFS transporter</fullName>
    </submittedName>
</protein>
<feature type="transmembrane region" description="Helical" evidence="6">
    <location>
        <begin position="74"/>
        <end position="97"/>
    </location>
</feature>
<dbReference type="KEGG" id="dog:HP555_09355"/>
<evidence type="ECO:0000256" key="4">
    <source>
        <dbReference type="ARBA" id="ARBA00022989"/>
    </source>
</evidence>
<evidence type="ECO:0000256" key="6">
    <source>
        <dbReference type="SAM" id="Phobius"/>
    </source>
</evidence>
<dbReference type="InterPro" id="IPR011701">
    <property type="entry name" value="MFS"/>
</dbReference>
<keyword evidence="2" id="KW-0813">Transport</keyword>
<feature type="transmembrane region" description="Helical" evidence="6">
    <location>
        <begin position="359"/>
        <end position="380"/>
    </location>
</feature>
<dbReference type="SUPFAM" id="SSF103473">
    <property type="entry name" value="MFS general substrate transporter"/>
    <property type="match status" value="1"/>
</dbReference>
<dbReference type="EMBL" id="CP054140">
    <property type="protein sequence ID" value="QQG66059.1"/>
    <property type="molecule type" value="Genomic_DNA"/>
</dbReference>
<feature type="transmembrane region" description="Helical" evidence="6">
    <location>
        <begin position="256"/>
        <end position="278"/>
    </location>
</feature>
<feature type="transmembrane region" description="Helical" evidence="6">
    <location>
        <begin position="33"/>
        <end position="54"/>
    </location>
</feature>
<feature type="transmembrane region" description="Helical" evidence="6">
    <location>
        <begin position="333"/>
        <end position="352"/>
    </location>
</feature>
<name>A0A7T5VDT3_9BACT</name>
<evidence type="ECO:0000256" key="1">
    <source>
        <dbReference type="ARBA" id="ARBA00004141"/>
    </source>
</evidence>
<evidence type="ECO:0000256" key="2">
    <source>
        <dbReference type="ARBA" id="ARBA00022448"/>
    </source>
</evidence>
<evidence type="ECO:0000313" key="8">
    <source>
        <dbReference type="Proteomes" id="UP000596092"/>
    </source>
</evidence>
<dbReference type="GO" id="GO:0022857">
    <property type="term" value="F:transmembrane transporter activity"/>
    <property type="evidence" value="ECO:0007669"/>
    <property type="project" value="InterPro"/>
</dbReference>
<keyword evidence="8" id="KW-1185">Reference proteome</keyword>
<feature type="transmembrane region" description="Helical" evidence="6">
    <location>
        <begin position="224"/>
        <end position="244"/>
    </location>
</feature>
<dbReference type="InterPro" id="IPR036259">
    <property type="entry name" value="MFS_trans_sf"/>
</dbReference>
<feature type="transmembrane region" description="Helical" evidence="6">
    <location>
        <begin position="158"/>
        <end position="181"/>
    </location>
</feature>
<organism evidence="7 8">
    <name type="scientific">Desulfobulbus oligotrophicus</name>
    <dbReference type="NCBI Taxonomy" id="1909699"/>
    <lineage>
        <taxon>Bacteria</taxon>
        <taxon>Pseudomonadati</taxon>
        <taxon>Thermodesulfobacteriota</taxon>
        <taxon>Desulfobulbia</taxon>
        <taxon>Desulfobulbales</taxon>
        <taxon>Desulfobulbaceae</taxon>
        <taxon>Desulfobulbus</taxon>
    </lineage>
</organism>
<reference evidence="7 8" key="1">
    <citation type="submission" date="2020-05" db="EMBL/GenBank/DDBJ databases">
        <title>Complete genome of Desulfobulbus oligotrophicus.</title>
        <authorList>
            <person name="Podar M."/>
        </authorList>
    </citation>
    <scope>NUCLEOTIDE SEQUENCE [LARGE SCALE GENOMIC DNA]</scope>
    <source>
        <strain evidence="7 8">Prop6</strain>
    </source>
</reference>
<dbReference type="Pfam" id="PF07690">
    <property type="entry name" value="MFS_1"/>
    <property type="match status" value="1"/>
</dbReference>
<accession>A0A7T5VDT3</accession>
<keyword evidence="5 6" id="KW-0472">Membrane</keyword>
<dbReference type="Proteomes" id="UP000596092">
    <property type="component" value="Chromosome"/>
</dbReference>
<feature type="transmembrane region" description="Helical" evidence="6">
    <location>
        <begin position="128"/>
        <end position="151"/>
    </location>
</feature>
<feature type="transmembrane region" description="Helical" evidence="6">
    <location>
        <begin position="290"/>
        <end position="313"/>
    </location>
</feature>
<feature type="transmembrane region" description="Helical" evidence="6">
    <location>
        <begin position="193"/>
        <end position="212"/>
    </location>
</feature>
<dbReference type="AlphaFoldDB" id="A0A7T5VDT3"/>
<evidence type="ECO:0000256" key="5">
    <source>
        <dbReference type="ARBA" id="ARBA00023136"/>
    </source>
</evidence>
<keyword evidence="4 6" id="KW-1133">Transmembrane helix</keyword>
<feature type="transmembrane region" description="Helical" evidence="6">
    <location>
        <begin position="493"/>
        <end position="511"/>
    </location>
</feature>
<comment type="subcellular location">
    <subcellularLocation>
        <location evidence="1">Membrane</location>
        <topology evidence="1">Multi-pass membrane protein</topology>
    </subcellularLocation>
</comment>
<dbReference type="GO" id="GO:0016020">
    <property type="term" value="C:membrane"/>
    <property type="evidence" value="ECO:0007669"/>
    <property type="project" value="UniProtKB-SubCell"/>
</dbReference>
<gene>
    <name evidence="7" type="ORF">HP555_09355</name>
</gene>
<keyword evidence="3 6" id="KW-0812">Transmembrane</keyword>